<dbReference type="SUPFAM" id="SSF51735">
    <property type="entry name" value="NAD(P)-binding Rossmann-fold domains"/>
    <property type="match status" value="1"/>
</dbReference>
<accession>A0A2A4CPZ1</accession>
<gene>
    <name evidence="1" type="ORF">CLN94_08760</name>
</gene>
<keyword evidence="2" id="KW-1185">Reference proteome</keyword>
<evidence type="ECO:0000313" key="2">
    <source>
        <dbReference type="Proteomes" id="UP000243507"/>
    </source>
</evidence>
<sequence length="293" mass="32541">MSNRVLILGAEGVLGAALARGFRQAGWNADRYHPGSDMVIAARGVRWIVNALDPAEARRAGMSELTHAMLAAAGQNGASILQRGDLLVYGKAPAPWTIATPHAPCCDLGRQLAVMEARLRDKAAELDRTIVLLRAGELVMAESPHPLLNRLILSEVERGRIIAPGPPDLPRVHADIEDYCEIAMGLADTADTMPGFLELGFPGTRFSTRELADEVQRQARRKMDIARFPWAVLRLTALWRNAAREALETRYLFDQEQDFEDSNFVALFPEFQAKPLERIVFEHLWRRGMIPAS</sequence>
<evidence type="ECO:0000313" key="1">
    <source>
        <dbReference type="EMBL" id="PCD76675.1"/>
    </source>
</evidence>
<dbReference type="RefSeq" id="WP_096433267.1">
    <property type="nucleotide sequence ID" value="NZ_NTJD01000005.1"/>
</dbReference>
<organism evidence="1 2">
    <name type="scientific">Pseudothioclava arenosa</name>
    <dbReference type="NCBI Taxonomy" id="1795308"/>
    <lineage>
        <taxon>Bacteria</taxon>
        <taxon>Pseudomonadati</taxon>
        <taxon>Pseudomonadota</taxon>
        <taxon>Alphaproteobacteria</taxon>
        <taxon>Rhodobacterales</taxon>
        <taxon>Paracoccaceae</taxon>
        <taxon>Pseudothioclava</taxon>
    </lineage>
</organism>
<protein>
    <submittedName>
        <fullName evidence="1">Epimerase</fullName>
    </submittedName>
</protein>
<name>A0A2A4CPZ1_9RHOB</name>
<dbReference type="InterPro" id="IPR036291">
    <property type="entry name" value="NAD(P)-bd_dom_sf"/>
</dbReference>
<dbReference type="Proteomes" id="UP000243507">
    <property type="component" value="Unassembled WGS sequence"/>
</dbReference>
<proteinExistence type="predicted"/>
<dbReference type="Gene3D" id="3.40.50.720">
    <property type="entry name" value="NAD(P)-binding Rossmann-like Domain"/>
    <property type="match status" value="1"/>
</dbReference>
<dbReference type="OrthoDB" id="7170465at2"/>
<comment type="caution">
    <text evidence="1">The sequence shown here is derived from an EMBL/GenBank/DDBJ whole genome shotgun (WGS) entry which is preliminary data.</text>
</comment>
<reference evidence="1 2" key="1">
    <citation type="submission" date="2017-09" db="EMBL/GenBank/DDBJ databases">
        <title>A multilocus sequence analysis scheme for characterization of bacteria in the genus Thioclava.</title>
        <authorList>
            <person name="Liu Y."/>
            <person name="Shao Z."/>
        </authorList>
    </citation>
    <scope>NUCLEOTIDE SEQUENCE [LARGE SCALE GENOMIC DNA]</scope>
    <source>
        <strain evidence="1 2">CAU 1312</strain>
    </source>
</reference>
<dbReference type="EMBL" id="NTJD01000005">
    <property type="protein sequence ID" value="PCD76675.1"/>
    <property type="molecule type" value="Genomic_DNA"/>
</dbReference>
<dbReference type="AlphaFoldDB" id="A0A2A4CPZ1"/>